<evidence type="ECO:0000256" key="2">
    <source>
        <dbReference type="ARBA" id="ARBA00022723"/>
    </source>
</evidence>
<evidence type="ECO:0000313" key="5">
    <source>
        <dbReference type="EMBL" id="POP40893.1"/>
    </source>
</evidence>
<protein>
    <submittedName>
        <fullName evidence="6">Citrate lyase subunit beta</fullName>
    </submittedName>
</protein>
<comment type="cofactor">
    <cofactor evidence="1">
        <name>Mg(2+)</name>
        <dbReference type="ChEBI" id="CHEBI:18420"/>
    </cofactor>
</comment>
<dbReference type="SUPFAM" id="SSF51621">
    <property type="entry name" value="Phosphoenolpyruvate/pyruvate domain"/>
    <property type="match status" value="1"/>
</dbReference>
<dbReference type="GO" id="GO:0006107">
    <property type="term" value="P:oxaloacetate metabolic process"/>
    <property type="evidence" value="ECO:0007669"/>
    <property type="project" value="TreeGrafter"/>
</dbReference>
<organism evidence="6 8">
    <name type="scientific">Superficieibacter electus</name>
    <dbReference type="NCBI Taxonomy" id="2022662"/>
    <lineage>
        <taxon>Bacteria</taxon>
        <taxon>Pseudomonadati</taxon>
        <taxon>Pseudomonadota</taxon>
        <taxon>Gammaproteobacteria</taxon>
        <taxon>Enterobacterales</taxon>
        <taxon>Enterobacteriaceae</taxon>
        <taxon>Superficieibacter</taxon>
    </lineage>
</organism>
<dbReference type="InterPro" id="IPR011206">
    <property type="entry name" value="Citrate_lyase_beta/mcl1/mcl2"/>
</dbReference>
<proteinExistence type="predicted"/>
<keyword evidence="3 4" id="KW-0460">Magnesium</keyword>
<evidence type="ECO:0000256" key="4">
    <source>
        <dbReference type="PIRSR" id="PIRSR015582-2"/>
    </source>
</evidence>
<dbReference type="EMBL" id="PQGE01000033">
    <property type="protein sequence ID" value="POP40893.1"/>
    <property type="molecule type" value="Genomic_DNA"/>
</dbReference>
<keyword evidence="2 4" id="KW-0479">Metal-binding</keyword>
<comment type="caution">
    <text evidence="6">The sequence shown here is derived from an EMBL/GenBank/DDBJ whole genome shotgun (WGS) entry which is preliminary data.</text>
</comment>
<dbReference type="GO" id="GO:0000287">
    <property type="term" value="F:magnesium ion binding"/>
    <property type="evidence" value="ECO:0007669"/>
    <property type="project" value="TreeGrafter"/>
</dbReference>
<dbReference type="Gene3D" id="3.20.20.60">
    <property type="entry name" value="Phosphoenolpyruvate-binding domains"/>
    <property type="match status" value="1"/>
</dbReference>
<evidence type="ECO:0000313" key="6">
    <source>
        <dbReference type="EMBL" id="POP50243.1"/>
    </source>
</evidence>
<dbReference type="Pfam" id="PF15617">
    <property type="entry name" value="C-C_Bond_Lyase"/>
    <property type="match status" value="1"/>
</dbReference>
<reference evidence="7 8" key="1">
    <citation type="submission" date="2018-01" db="EMBL/GenBank/DDBJ databases">
        <title>Superficieibacter electus gen. nov., sp. nov., an extended-spectrum beta-lactamase possessing member of the Enterobacteriaceae family, isolated from intensive care unit surfaces.</title>
        <authorList>
            <person name="Potter R.F."/>
            <person name="D'Souza A.W."/>
        </authorList>
    </citation>
    <scope>NUCLEOTIDE SEQUENCE [LARGE SCALE GENOMIC DNA]</scope>
    <source>
        <strain evidence="6 8">BP-1</strain>
        <strain evidence="5 7">BP-2</strain>
    </source>
</reference>
<feature type="binding site" evidence="4">
    <location>
        <position position="169"/>
    </location>
    <ligand>
        <name>Mg(2+)</name>
        <dbReference type="ChEBI" id="CHEBI:18420"/>
    </ligand>
</feature>
<name>A0A2P5GUL6_9ENTR</name>
<dbReference type="AlphaFoldDB" id="A0A2P5GUL6"/>
<accession>A0A2P5GUL6</accession>
<dbReference type="PANTHER" id="PTHR32308:SF10">
    <property type="entry name" value="CITRATE LYASE SUBUNIT BETA"/>
    <property type="match status" value="1"/>
</dbReference>
<sequence length="320" mass="35472">MMKRLSPWNLGATLYMPATRTDIADAILTSKVEGLRSLVICLEDAVSEEDIPEALNNLQILLETLAKAKAASGSAHWPLVFIRPRDVSMGARLVKTMNLSPIDGLVLPKFTLASLSAWWNFIEHTHLCMMPTLETEEVYDVEQMRQLAILMFGHPCHERIIALRIGGNDLMNVISLRRPRHLTLYDGPMGYVIKMLVSVFATRGFALTAPVCEHIDDHDIMDKELALDMAHGLVGKTAIHPNQITKIEAALRVSDNDYADALRILNSSQAVFKSLGAMCEPATHRRWASAILERAQVYGIISDRGNGGIVRVPLSQQNQG</sequence>
<keyword evidence="6" id="KW-0456">Lyase</keyword>
<dbReference type="PIRSF" id="PIRSF015582">
    <property type="entry name" value="Cit_lyase_B"/>
    <property type="match status" value="1"/>
</dbReference>
<evidence type="ECO:0000256" key="1">
    <source>
        <dbReference type="ARBA" id="ARBA00001946"/>
    </source>
</evidence>
<dbReference type="GO" id="GO:0016829">
    <property type="term" value="F:lyase activity"/>
    <property type="evidence" value="ECO:0007669"/>
    <property type="project" value="UniProtKB-KW"/>
</dbReference>
<dbReference type="InterPro" id="IPR040442">
    <property type="entry name" value="Pyrv_kinase-like_dom_sf"/>
</dbReference>
<keyword evidence="7" id="KW-1185">Reference proteome</keyword>
<dbReference type="InterPro" id="IPR039480">
    <property type="entry name" value="C-C_Bond_Lyase-like"/>
</dbReference>
<gene>
    <name evidence="6" type="ORF">CHU32_02125</name>
    <name evidence="5" type="ORF">CHU33_25045</name>
</gene>
<dbReference type="PANTHER" id="PTHR32308">
    <property type="entry name" value="LYASE BETA SUBUNIT, PUTATIVE (AFU_ORTHOLOGUE AFUA_4G13030)-RELATED"/>
    <property type="match status" value="1"/>
</dbReference>
<evidence type="ECO:0000313" key="8">
    <source>
        <dbReference type="Proteomes" id="UP000247005"/>
    </source>
</evidence>
<evidence type="ECO:0000313" key="7">
    <source>
        <dbReference type="Proteomes" id="UP000237073"/>
    </source>
</evidence>
<dbReference type="OrthoDB" id="348111at2"/>
<evidence type="ECO:0000256" key="3">
    <source>
        <dbReference type="ARBA" id="ARBA00022842"/>
    </source>
</evidence>
<dbReference type="RefSeq" id="WP_103678583.1">
    <property type="nucleotide sequence ID" value="NZ_PQGD01000002.1"/>
</dbReference>
<dbReference type="Proteomes" id="UP000247005">
    <property type="component" value="Unassembled WGS sequence"/>
</dbReference>
<feature type="binding site" evidence="4">
    <location>
        <position position="142"/>
    </location>
    <ligand>
        <name>Mg(2+)</name>
        <dbReference type="ChEBI" id="CHEBI:18420"/>
    </ligand>
</feature>
<dbReference type="Proteomes" id="UP000237073">
    <property type="component" value="Unassembled WGS sequence"/>
</dbReference>
<dbReference type="EMBL" id="PQGD01000002">
    <property type="protein sequence ID" value="POP50243.1"/>
    <property type="molecule type" value="Genomic_DNA"/>
</dbReference>
<dbReference type="InterPro" id="IPR015813">
    <property type="entry name" value="Pyrv/PenolPyrv_kinase-like_dom"/>
</dbReference>